<dbReference type="InterPro" id="IPR039420">
    <property type="entry name" value="WalR-like"/>
</dbReference>
<evidence type="ECO:0000256" key="4">
    <source>
        <dbReference type="ARBA" id="ARBA00023163"/>
    </source>
</evidence>
<dbReference type="RefSeq" id="WP_158371750.1">
    <property type="nucleotide sequence ID" value="NZ_JAOQJU010000029.1"/>
</dbReference>
<comment type="caution">
    <text evidence="10">The sequence shown here is derived from an EMBL/GenBank/DDBJ whole genome shotgun (WGS) entry which is preliminary data.</text>
</comment>
<keyword evidence="4" id="KW-0804">Transcription</keyword>
<evidence type="ECO:0000259" key="8">
    <source>
        <dbReference type="PROSITE" id="PS50110"/>
    </source>
</evidence>
<reference evidence="10 11" key="1">
    <citation type="journal article" date="2021" name="ISME Commun">
        <title>Automated analysis of genomic sequences facilitates high-throughput and comprehensive description of bacteria.</title>
        <authorList>
            <person name="Hitch T.C.A."/>
        </authorList>
    </citation>
    <scope>NUCLEOTIDE SEQUENCE [LARGE SCALE GENOMIC DNA]</scope>
    <source>
        <strain evidence="10 11">Sanger_03</strain>
    </source>
</reference>
<proteinExistence type="predicted"/>
<dbReference type="Gene3D" id="6.10.250.690">
    <property type="match status" value="1"/>
</dbReference>
<evidence type="ECO:0000256" key="3">
    <source>
        <dbReference type="ARBA" id="ARBA00023125"/>
    </source>
</evidence>
<dbReference type="InterPro" id="IPR001789">
    <property type="entry name" value="Sig_transdc_resp-reg_receiver"/>
</dbReference>
<keyword evidence="2" id="KW-0805">Transcription regulation</keyword>
<dbReference type="Proteomes" id="UP001652431">
    <property type="component" value="Unassembled WGS sequence"/>
</dbReference>
<evidence type="ECO:0000313" key="11">
    <source>
        <dbReference type="Proteomes" id="UP001652431"/>
    </source>
</evidence>
<gene>
    <name evidence="10" type="ORF">OCV99_15470</name>
</gene>
<dbReference type="InterPro" id="IPR001867">
    <property type="entry name" value="OmpR/PhoB-type_DNA-bd"/>
</dbReference>
<keyword evidence="6" id="KW-0597">Phosphoprotein</keyword>
<evidence type="ECO:0000259" key="9">
    <source>
        <dbReference type="PROSITE" id="PS51755"/>
    </source>
</evidence>
<evidence type="ECO:0000256" key="6">
    <source>
        <dbReference type="PROSITE-ProRule" id="PRU00169"/>
    </source>
</evidence>
<organism evidence="10 11">
    <name type="scientific">Dorea acetigenes</name>
    <dbReference type="NCBI Taxonomy" id="2981787"/>
    <lineage>
        <taxon>Bacteria</taxon>
        <taxon>Bacillati</taxon>
        <taxon>Bacillota</taxon>
        <taxon>Clostridia</taxon>
        <taxon>Lachnospirales</taxon>
        <taxon>Lachnospiraceae</taxon>
        <taxon>Dorea</taxon>
    </lineage>
</organism>
<dbReference type="PANTHER" id="PTHR48111:SF50">
    <property type="entry name" value="KDP OPERON TRANSCRIPTIONAL REGULATORY PROTEIN KDPE"/>
    <property type="match status" value="1"/>
</dbReference>
<dbReference type="InterPro" id="IPR011006">
    <property type="entry name" value="CheY-like_superfamily"/>
</dbReference>
<feature type="domain" description="Response regulatory" evidence="8">
    <location>
        <begin position="8"/>
        <end position="121"/>
    </location>
</feature>
<name>A0ABT2RR69_9FIRM</name>
<dbReference type="SMART" id="SM00862">
    <property type="entry name" value="Trans_reg_C"/>
    <property type="match status" value="1"/>
</dbReference>
<accession>A0ABT2RR69</accession>
<protein>
    <recommendedName>
        <fullName evidence="1">Stage 0 sporulation protein A homolog</fullName>
    </recommendedName>
</protein>
<dbReference type="CDD" id="cd00383">
    <property type="entry name" value="trans_reg_C"/>
    <property type="match status" value="1"/>
</dbReference>
<keyword evidence="11" id="KW-1185">Reference proteome</keyword>
<evidence type="ECO:0000256" key="7">
    <source>
        <dbReference type="PROSITE-ProRule" id="PRU01091"/>
    </source>
</evidence>
<comment type="function">
    <text evidence="5">May play the central regulatory role in sporulation. It may be an element of the effector pathway responsible for the activation of sporulation genes in response to nutritional stress. Spo0A may act in concert with spo0H (a sigma factor) to control the expression of some genes that are critical to the sporulation process.</text>
</comment>
<evidence type="ECO:0000256" key="1">
    <source>
        <dbReference type="ARBA" id="ARBA00018672"/>
    </source>
</evidence>
<dbReference type="Pfam" id="PF00072">
    <property type="entry name" value="Response_reg"/>
    <property type="match status" value="1"/>
</dbReference>
<dbReference type="CDD" id="cd17620">
    <property type="entry name" value="REC_OmpR_KdpE-like"/>
    <property type="match status" value="1"/>
</dbReference>
<dbReference type="Gene3D" id="3.40.50.2300">
    <property type="match status" value="1"/>
</dbReference>
<feature type="domain" description="OmpR/PhoB-type" evidence="9">
    <location>
        <begin position="135"/>
        <end position="235"/>
    </location>
</feature>
<keyword evidence="3 7" id="KW-0238">DNA-binding</keyword>
<feature type="modified residue" description="4-aspartylphosphate" evidence="6">
    <location>
        <position position="57"/>
    </location>
</feature>
<evidence type="ECO:0000256" key="2">
    <source>
        <dbReference type="ARBA" id="ARBA00023015"/>
    </source>
</evidence>
<dbReference type="PROSITE" id="PS51755">
    <property type="entry name" value="OMPR_PHOB"/>
    <property type="match status" value="1"/>
</dbReference>
<dbReference type="Gene3D" id="1.10.10.10">
    <property type="entry name" value="Winged helix-like DNA-binding domain superfamily/Winged helix DNA-binding domain"/>
    <property type="match status" value="1"/>
</dbReference>
<dbReference type="InterPro" id="IPR036388">
    <property type="entry name" value="WH-like_DNA-bd_sf"/>
</dbReference>
<dbReference type="SMART" id="SM00448">
    <property type="entry name" value="REC"/>
    <property type="match status" value="1"/>
</dbReference>
<dbReference type="PANTHER" id="PTHR48111">
    <property type="entry name" value="REGULATOR OF RPOS"/>
    <property type="match status" value="1"/>
</dbReference>
<dbReference type="Pfam" id="PF00486">
    <property type="entry name" value="Trans_reg_C"/>
    <property type="match status" value="1"/>
</dbReference>
<sequence>MNTATKFTVLIIEDETNISDIICKCLKSHHYKPLQASSGTEGLSVINSQCPDIVLLDLGLPDMDGLSIIREVRNWSSVPIIVVSARTQEKEKVDALDAGADDYITKPFGTSELLARIRASLRHSNRLRNHSEFYKRPYQADALMIDFDKRIVKFHGVPIHLTPVEYRIVSLLAQNSGKVITYGALMTHIWGPYSDKNNNKILRVNMANIRRKLEENPAEPKYIFTEVGIGYRMREDEYNAGGS</sequence>
<dbReference type="PROSITE" id="PS50110">
    <property type="entry name" value="RESPONSE_REGULATORY"/>
    <property type="match status" value="1"/>
</dbReference>
<feature type="DNA-binding region" description="OmpR/PhoB-type" evidence="7">
    <location>
        <begin position="135"/>
        <end position="235"/>
    </location>
</feature>
<dbReference type="SUPFAM" id="SSF52172">
    <property type="entry name" value="CheY-like"/>
    <property type="match status" value="1"/>
</dbReference>
<evidence type="ECO:0000256" key="5">
    <source>
        <dbReference type="ARBA" id="ARBA00024867"/>
    </source>
</evidence>
<evidence type="ECO:0000313" key="10">
    <source>
        <dbReference type="EMBL" id="MCU6687902.1"/>
    </source>
</evidence>
<dbReference type="EMBL" id="JAOQJU010000029">
    <property type="protein sequence ID" value="MCU6687902.1"/>
    <property type="molecule type" value="Genomic_DNA"/>
</dbReference>